<name>A0A9J6PBY0_9PROT</name>
<feature type="domain" description="Histone deacetylase" evidence="6">
    <location>
        <begin position="27"/>
        <end position="335"/>
    </location>
</feature>
<dbReference type="PANTHER" id="PTHR10625:SF17">
    <property type="entry name" value="HISTONE DEACETYLASE 8"/>
    <property type="match status" value="1"/>
</dbReference>
<evidence type="ECO:0000256" key="1">
    <source>
        <dbReference type="ARBA" id="ARBA00001947"/>
    </source>
</evidence>
<dbReference type="Pfam" id="PF00850">
    <property type="entry name" value="Hist_deacetyl"/>
    <property type="match status" value="1"/>
</dbReference>
<evidence type="ECO:0000313" key="8">
    <source>
        <dbReference type="Proteomes" id="UP001055804"/>
    </source>
</evidence>
<evidence type="ECO:0000256" key="5">
    <source>
        <dbReference type="ARBA" id="ARBA00022833"/>
    </source>
</evidence>
<gene>
    <name evidence="7" type="ORF">NJQ99_14775</name>
</gene>
<comment type="similarity">
    <text evidence="2">Belongs to the histone deacetylase family.</text>
</comment>
<dbReference type="GO" id="GO:0016787">
    <property type="term" value="F:hydrolase activity"/>
    <property type="evidence" value="ECO:0007669"/>
    <property type="project" value="UniProtKB-KW"/>
</dbReference>
<dbReference type="GO" id="GO:0040029">
    <property type="term" value="P:epigenetic regulation of gene expression"/>
    <property type="evidence" value="ECO:0007669"/>
    <property type="project" value="TreeGrafter"/>
</dbReference>
<dbReference type="InterPro" id="IPR023696">
    <property type="entry name" value="Ureohydrolase_dom_sf"/>
</dbReference>
<dbReference type="EMBL" id="JAMZFT010000003">
    <property type="protein sequence ID" value="MCP1337684.1"/>
    <property type="molecule type" value="Genomic_DNA"/>
</dbReference>
<dbReference type="Proteomes" id="UP001055804">
    <property type="component" value="Unassembled WGS sequence"/>
</dbReference>
<evidence type="ECO:0000313" key="7">
    <source>
        <dbReference type="EMBL" id="MCP1337684.1"/>
    </source>
</evidence>
<comment type="cofactor">
    <cofactor evidence="1">
        <name>Zn(2+)</name>
        <dbReference type="ChEBI" id="CHEBI:29105"/>
    </cofactor>
</comment>
<reference evidence="7" key="1">
    <citation type="submission" date="2022-06" db="EMBL/GenBank/DDBJ databases">
        <title>Isolation and Genomics of Futiania mangrovii gen. nov., sp. nov., a Rare and Metabolically-versatile member in the Class Alphaproteobacteria.</title>
        <authorList>
            <person name="Liu L."/>
            <person name="Huang W.-C."/>
            <person name="Pan J."/>
            <person name="Li J."/>
            <person name="Huang Y."/>
            <person name="Du H."/>
            <person name="Liu Y."/>
            <person name="Li M."/>
        </authorList>
    </citation>
    <scope>NUCLEOTIDE SEQUENCE</scope>
    <source>
        <strain evidence="7">FT118</strain>
    </source>
</reference>
<evidence type="ECO:0000256" key="2">
    <source>
        <dbReference type="ARBA" id="ARBA00005947"/>
    </source>
</evidence>
<dbReference type="InterPro" id="IPR037138">
    <property type="entry name" value="His_deacetylse_dom_sf"/>
</dbReference>
<dbReference type="RefSeq" id="WP_269333645.1">
    <property type="nucleotide sequence ID" value="NZ_JAMZFT010000003.1"/>
</dbReference>
<keyword evidence="8" id="KW-1185">Reference proteome</keyword>
<organism evidence="7 8">
    <name type="scientific">Futiania mangrovi</name>
    <dbReference type="NCBI Taxonomy" id="2959716"/>
    <lineage>
        <taxon>Bacteria</taxon>
        <taxon>Pseudomonadati</taxon>
        <taxon>Pseudomonadota</taxon>
        <taxon>Alphaproteobacteria</taxon>
        <taxon>Futianiales</taxon>
        <taxon>Futianiaceae</taxon>
        <taxon>Futiania</taxon>
    </lineage>
</organism>
<dbReference type="CDD" id="cd10001">
    <property type="entry name" value="HDAC_classII_APAH"/>
    <property type="match status" value="1"/>
</dbReference>
<keyword evidence="3" id="KW-0479">Metal-binding</keyword>
<accession>A0A9J6PBY0</accession>
<evidence type="ECO:0000259" key="6">
    <source>
        <dbReference type="Pfam" id="PF00850"/>
    </source>
</evidence>
<dbReference type="Gene3D" id="3.40.800.20">
    <property type="entry name" value="Histone deacetylase domain"/>
    <property type="match status" value="1"/>
</dbReference>
<dbReference type="PRINTS" id="PR01270">
    <property type="entry name" value="HDASUPER"/>
</dbReference>
<protein>
    <submittedName>
        <fullName evidence="7">Histone deacetylase family protein</fullName>
    </submittedName>
</protein>
<dbReference type="InterPro" id="IPR000286">
    <property type="entry name" value="HDACs"/>
</dbReference>
<sequence>MKVIFNDAQRRHDPKFFLSSGAPRPNPEQPARVDRLLAGAKAAGLARMEPVEHGLGPIAAVHTAEYIQFLDTIRERWARIDGASEEVIPNIHPDRRGGAYPASAVGQAGYHLADTACPISEHTWESAKVSAWTAVTAADEVAGGAPAAYGLCRPPGHHAFKDLAGGFCYLNNSAIAAERLRAKGAARVAILDVDVHHGNGTQGIFYDRGDVLTVSLHADPVRFYPFFWGYAEERGEGAGLGANLNIPLPRGTADDAYLEALEAALKRIRAFAPDALVVALGLDAYAGDPFQGLAITTEGFGRIGAAIAALGLPSVLIQEGGYLSDELGDNLASFLTRFRDAHGKQG</sequence>
<dbReference type="SUPFAM" id="SSF52768">
    <property type="entry name" value="Arginase/deacetylase"/>
    <property type="match status" value="1"/>
</dbReference>
<proteinExistence type="inferred from homology"/>
<dbReference type="AlphaFoldDB" id="A0A9J6PBY0"/>
<keyword evidence="5" id="KW-0862">Zinc</keyword>
<evidence type="ECO:0000256" key="3">
    <source>
        <dbReference type="ARBA" id="ARBA00022723"/>
    </source>
</evidence>
<evidence type="ECO:0000256" key="4">
    <source>
        <dbReference type="ARBA" id="ARBA00022801"/>
    </source>
</evidence>
<dbReference type="GO" id="GO:0046872">
    <property type="term" value="F:metal ion binding"/>
    <property type="evidence" value="ECO:0007669"/>
    <property type="project" value="UniProtKB-KW"/>
</dbReference>
<dbReference type="PANTHER" id="PTHR10625">
    <property type="entry name" value="HISTONE DEACETYLASE HDAC1-RELATED"/>
    <property type="match status" value="1"/>
</dbReference>
<dbReference type="GO" id="GO:0004407">
    <property type="term" value="F:histone deacetylase activity"/>
    <property type="evidence" value="ECO:0007669"/>
    <property type="project" value="TreeGrafter"/>
</dbReference>
<dbReference type="InterPro" id="IPR023801">
    <property type="entry name" value="His_deacetylse_dom"/>
</dbReference>
<comment type="caution">
    <text evidence="7">The sequence shown here is derived from an EMBL/GenBank/DDBJ whole genome shotgun (WGS) entry which is preliminary data.</text>
</comment>
<keyword evidence="4" id="KW-0378">Hydrolase</keyword>